<dbReference type="RefSeq" id="WP_147090375.1">
    <property type="nucleotide sequence ID" value="NZ_BAABJD010000006.1"/>
</dbReference>
<dbReference type="EMBL" id="CP042345">
    <property type="protein sequence ID" value="QEA16294.1"/>
    <property type="molecule type" value="Genomic_DNA"/>
</dbReference>
<feature type="transmembrane region" description="Helical" evidence="6">
    <location>
        <begin position="372"/>
        <end position="392"/>
    </location>
</feature>
<keyword evidence="5 6" id="KW-0472">Membrane</keyword>
<evidence type="ECO:0000256" key="5">
    <source>
        <dbReference type="ARBA" id="ARBA00023136"/>
    </source>
</evidence>
<dbReference type="AlphaFoldDB" id="A0A5B8S525"/>
<feature type="transmembrane region" description="Helical" evidence="6">
    <location>
        <begin position="39"/>
        <end position="60"/>
    </location>
</feature>
<evidence type="ECO:0000256" key="1">
    <source>
        <dbReference type="ARBA" id="ARBA00004141"/>
    </source>
</evidence>
<evidence type="ECO:0000256" key="3">
    <source>
        <dbReference type="ARBA" id="ARBA00022692"/>
    </source>
</evidence>
<proteinExistence type="inferred from homology"/>
<sequence>MTAGKQHEGFGWLQILRLGLVQASIGAIVMIATSMLNRIMVVEYGLAAAIPAGLVAWHYVVQLSRPLWGLGSDRGGQRSAWIMLGMSLLGLGTLIAVNAVFLVPGHRPVALAIAFLGFTMIGAGVGAAGTSQLALLASGVAPARRAAAAATTWIMMVAGIIVAAASAGALLDPFSPQRLALVASGVILSALVVTALALFRLEPAERNQLNAAETDDAPTMREALDEIGNEPAARHFTLFIFVSMLAYSMQDLILEPFAGLVFAMSPGQSTQLSGMQHGGVLTGMIVAGIGGSAFRSRLPGELRSWITLGCLGSALALAALAIGAASGPGWPLVPNVFALGFFNGVFAVAAIGAMMGLAGAGERTREGVRMGVWGAAQAIAFGMGGLVGALGVDFARRGLGHDAAAFQLIFSIEGGLFVAAAWLAFKVSRPEPAARVEAMGS</sequence>
<dbReference type="CDD" id="cd06176">
    <property type="entry name" value="MFS_BCD_PucC-like"/>
    <property type="match status" value="1"/>
</dbReference>
<feature type="transmembrane region" description="Helical" evidence="6">
    <location>
        <begin position="404"/>
        <end position="425"/>
    </location>
</feature>
<name>A0A5B8S525_9SPHN</name>
<keyword evidence="3 6" id="KW-0812">Transmembrane</keyword>
<organism evidence="7 8">
    <name type="scientific">Novosphingobium ginsenosidimutans</name>
    <dbReference type="NCBI Taxonomy" id="1176536"/>
    <lineage>
        <taxon>Bacteria</taxon>
        <taxon>Pseudomonadati</taxon>
        <taxon>Pseudomonadota</taxon>
        <taxon>Alphaproteobacteria</taxon>
        <taxon>Sphingomonadales</taxon>
        <taxon>Sphingomonadaceae</taxon>
        <taxon>Novosphingobium</taxon>
    </lineage>
</organism>
<feature type="transmembrane region" description="Helical" evidence="6">
    <location>
        <begin position="306"/>
        <end position="325"/>
    </location>
</feature>
<feature type="transmembrane region" description="Helical" evidence="6">
    <location>
        <begin position="109"/>
        <end position="135"/>
    </location>
</feature>
<keyword evidence="8" id="KW-1185">Reference proteome</keyword>
<comment type="similarity">
    <text evidence="2">Belongs to the PucC family.</text>
</comment>
<evidence type="ECO:0000256" key="2">
    <source>
        <dbReference type="ARBA" id="ARBA00008412"/>
    </source>
</evidence>
<dbReference type="InterPro" id="IPR004896">
    <property type="entry name" value="PucC-rel"/>
</dbReference>
<feature type="transmembrane region" description="Helical" evidence="6">
    <location>
        <begin position="81"/>
        <end position="103"/>
    </location>
</feature>
<gene>
    <name evidence="7" type="ORF">FRF71_09200</name>
</gene>
<evidence type="ECO:0000313" key="7">
    <source>
        <dbReference type="EMBL" id="QEA16294.1"/>
    </source>
</evidence>
<feature type="transmembrane region" description="Helical" evidence="6">
    <location>
        <begin position="337"/>
        <end position="360"/>
    </location>
</feature>
<feature type="transmembrane region" description="Helical" evidence="6">
    <location>
        <begin position="147"/>
        <end position="167"/>
    </location>
</feature>
<dbReference type="InterPro" id="IPR026036">
    <property type="entry name" value="PucC"/>
</dbReference>
<feature type="transmembrane region" description="Helical" evidence="6">
    <location>
        <begin position="236"/>
        <end position="254"/>
    </location>
</feature>
<evidence type="ECO:0000256" key="6">
    <source>
        <dbReference type="SAM" id="Phobius"/>
    </source>
</evidence>
<dbReference type="SUPFAM" id="SSF103473">
    <property type="entry name" value="MFS general substrate transporter"/>
    <property type="match status" value="1"/>
</dbReference>
<dbReference type="OrthoDB" id="5800821at2"/>
<accession>A0A5B8S525</accession>
<feature type="transmembrane region" description="Helical" evidence="6">
    <location>
        <begin position="179"/>
        <end position="199"/>
    </location>
</feature>
<keyword evidence="4 6" id="KW-1133">Transmembrane helix</keyword>
<protein>
    <submittedName>
        <fullName evidence="7">BCD family MFS transporter</fullName>
    </submittedName>
</protein>
<comment type="subcellular location">
    <subcellularLocation>
        <location evidence="1">Membrane</location>
        <topology evidence="1">Multi-pass membrane protein</topology>
    </subcellularLocation>
</comment>
<dbReference type="Proteomes" id="UP000321172">
    <property type="component" value="Chromosome"/>
</dbReference>
<feature type="transmembrane region" description="Helical" evidence="6">
    <location>
        <begin position="12"/>
        <end position="33"/>
    </location>
</feature>
<dbReference type="GO" id="GO:0016020">
    <property type="term" value="C:membrane"/>
    <property type="evidence" value="ECO:0007669"/>
    <property type="project" value="UniProtKB-SubCell"/>
</dbReference>
<dbReference type="PANTHER" id="PTHR23538:SF1">
    <property type="entry name" value="44.5 KD BACTERIOCHLOROPHYLL SYNTHASE SUBUNIT"/>
    <property type="match status" value="1"/>
</dbReference>
<dbReference type="KEGG" id="ngf:FRF71_09200"/>
<evidence type="ECO:0000256" key="4">
    <source>
        <dbReference type="ARBA" id="ARBA00022989"/>
    </source>
</evidence>
<reference evidence="7 8" key="1">
    <citation type="journal article" date="2013" name="J. Microbiol. Biotechnol.">
        <title>Novosphingobium ginsenosidimutans sp. nov., with the ability to convert ginsenoside.</title>
        <authorList>
            <person name="Kim J.K."/>
            <person name="He D."/>
            <person name="Liu Q.M."/>
            <person name="Park H.Y."/>
            <person name="Jung M.S."/>
            <person name="Yoon M.H."/>
            <person name="Kim S.C."/>
            <person name="Im W.T."/>
        </authorList>
    </citation>
    <scope>NUCLEOTIDE SEQUENCE [LARGE SCALE GENOMIC DNA]</scope>
    <source>
        <strain evidence="7 8">FW-6</strain>
    </source>
</reference>
<dbReference type="Pfam" id="PF03209">
    <property type="entry name" value="PUCC"/>
    <property type="match status" value="1"/>
</dbReference>
<dbReference type="PIRSF" id="PIRSF016565">
    <property type="entry name" value="PucC"/>
    <property type="match status" value="1"/>
</dbReference>
<dbReference type="PANTHER" id="PTHR23538">
    <property type="entry name" value="44.5 KD BACTERIOCHLOROPHYLL SYNTHASE SUBUNIT"/>
    <property type="match status" value="1"/>
</dbReference>
<evidence type="ECO:0000313" key="8">
    <source>
        <dbReference type="Proteomes" id="UP000321172"/>
    </source>
</evidence>
<dbReference type="Gene3D" id="1.20.1250.20">
    <property type="entry name" value="MFS general substrate transporter like domains"/>
    <property type="match status" value="2"/>
</dbReference>
<dbReference type="InterPro" id="IPR036259">
    <property type="entry name" value="MFS_trans_sf"/>
</dbReference>
<feature type="transmembrane region" description="Helical" evidence="6">
    <location>
        <begin position="274"/>
        <end position="294"/>
    </location>
</feature>